<dbReference type="AlphaFoldDB" id="A0A0D5NFD1"/>
<feature type="chain" id="PRO_5002296420" evidence="1">
    <location>
        <begin position="20"/>
        <end position="161"/>
    </location>
</feature>
<name>A0A0D5NFD1_9BACL</name>
<proteinExistence type="predicted"/>
<dbReference type="HOGENOM" id="CLU_1642083_0_0_9"/>
<keyword evidence="1" id="KW-0732">Signal</keyword>
<keyword evidence="3" id="KW-1185">Reference proteome</keyword>
<accession>A0A0D5NFD1</accession>
<gene>
    <name evidence="2" type="ORF">VN24_03540</name>
</gene>
<dbReference type="PATRIC" id="fig|1126833.4.peg.761"/>
<dbReference type="RefSeq" id="WP_045669290.1">
    <property type="nucleotide sequence ID" value="NZ_CP011058.1"/>
</dbReference>
<feature type="signal peptide" evidence="1">
    <location>
        <begin position="1"/>
        <end position="19"/>
    </location>
</feature>
<dbReference type="OrthoDB" id="1739152at2"/>
<reference evidence="3" key="2">
    <citation type="submission" date="2015-03" db="EMBL/GenBank/DDBJ databases">
        <title>Genome sequence of Paenibacillus beijingensis strain DSM 24997T.</title>
        <authorList>
            <person name="Kwak Y."/>
            <person name="Shin J.-H."/>
        </authorList>
    </citation>
    <scope>NUCLEOTIDE SEQUENCE [LARGE SCALE GENOMIC DNA]</scope>
    <source>
        <strain evidence="3">DSM 24997</strain>
    </source>
</reference>
<evidence type="ECO:0000256" key="1">
    <source>
        <dbReference type="SAM" id="SignalP"/>
    </source>
</evidence>
<sequence>MYKLLFVIVMMTVWLAAHALQTDQELAVQTLFRGKHAVNRAAHAAAQQLDAAELAEGRLIIDESAASAQAARYLQANLQLDGAGNPLPGSFLKERVEVLAFEVVNGDRAFPYTYRSDLYDYDVTLHKPGVVLIVRLAYPRAFQVMEPIEWEIKGTAELTGY</sequence>
<evidence type="ECO:0000313" key="3">
    <source>
        <dbReference type="Proteomes" id="UP000032633"/>
    </source>
</evidence>
<organism evidence="2 3">
    <name type="scientific">Paenibacillus beijingensis</name>
    <dbReference type="NCBI Taxonomy" id="1126833"/>
    <lineage>
        <taxon>Bacteria</taxon>
        <taxon>Bacillati</taxon>
        <taxon>Bacillota</taxon>
        <taxon>Bacilli</taxon>
        <taxon>Bacillales</taxon>
        <taxon>Paenibacillaceae</taxon>
        <taxon>Paenibacillus</taxon>
    </lineage>
</organism>
<evidence type="ECO:0000313" key="2">
    <source>
        <dbReference type="EMBL" id="AJY73855.1"/>
    </source>
</evidence>
<dbReference type="Proteomes" id="UP000032633">
    <property type="component" value="Chromosome"/>
</dbReference>
<dbReference type="KEGG" id="pbj:VN24_03540"/>
<dbReference type="STRING" id="1126833.VN24_03540"/>
<reference evidence="2 3" key="1">
    <citation type="journal article" date="2015" name="J. Biotechnol.">
        <title>Complete genome sequence of Paenibacillus beijingensis 7188(T) (=DSM 24997(T)), a novel rhizobacterium from jujube garden soil.</title>
        <authorList>
            <person name="Kwak Y."/>
            <person name="Shin J.H."/>
        </authorList>
    </citation>
    <scope>NUCLEOTIDE SEQUENCE [LARGE SCALE GENOMIC DNA]</scope>
    <source>
        <strain evidence="2 3">DSM 24997</strain>
    </source>
</reference>
<dbReference type="EMBL" id="CP011058">
    <property type="protein sequence ID" value="AJY73855.1"/>
    <property type="molecule type" value="Genomic_DNA"/>
</dbReference>
<protein>
    <submittedName>
        <fullName evidence="2">Uncharacterized protein</fullName>
    </submittedName>
</protein>